<proteinExistence type="predicted"/>
<evidence type="ECO:0000313" key="1">
    <source>
        <dbReference type="EMBL" id="KAL0477242.1"/>
    </source>
</evidence>
<gene>
    <name evidence="1" type="ORF">AKO1_005890</name>
</gene>
<organism evidence="1 2">
    <name type="scientific">Acrasis kona</name>
    <dbReference type="NCBI Taxonomy" id="1008807"/>
    <lineage>
        <taxon>Eukaryota</taxon>
        <taxon>Discoba</taxon>
        <taxon>Heterolobosea</taxon>
        <taxon>Tetramitia</taxon>
        <taxon>Eutetramitia</taxon>
        <taxon>Acrasidae</taxon>
        <taxon>Acrasis</taxon>
    </lineage>
</organism>
<dbReference type="Proteomes" id="UP001431209">
    <property type="component" value="Unassembled WGS sequence"/>
</dbReference>
<comment type="caution">
    <text evidence="1">The sequence shown here is derived from an EMBL/GenBank/DDBJ whole genome shotgun (WGS) entry which is preliminary data.</text>
</comment>
<dbReference type="AlphaFoldDB" id="A0AAW2YJ48"/>
<reference evidence="1 2" key="1">
    <citation type="submission" date="2024-03" db="EMBL/GenBank/DDBJ databases">
        <title>The Acrasis kona genome and developmental transcriptomes reveal deep origins of eukaryotic multicellular pathways.</title>
        <authorList>
            <person name="Sheikh S."/>
            <person name="Fu C.-J."/>
            <person name="Brown M.W."/>
            <person name="Baldauf S.L."/>
        </authorList>
    </citation>
    <scope>NUCLEOTIDE SEQUENCE [LARGE SCALE GENOMIC DNA]</scope>
    <source>
        <strain evidence="1 2">ATCC MYA-3509</strain>
    </source>
</reference>
<accession>A0AAW2YJ48</accession>
<name>A0AAW2YJ48_9EUKA</name>
<evidence type="ECO:0000313" key="2">
    <source>
        <dbReference type="Proteomes" id="UP001431209"/>
    </source>
</evidence>
<keyword evidence="2" id="KW-1185">Reference proteome</keyword>
<sequence>MSFNIVNATCQYQYCSSKDIGSWRLNIRAFSNINGIMIVLEDEDLNKMFTTHWKWNFYDANSKKRFNQTSWKV</sequence>
<dbReference type="EMBL" id="JAOPGA020000155">
    <property type="protein sequence ID" value="KAL0477242.1"/>
    <property type="molecule type" value="Genomic_DNA"/>
</dbReference>
<protein>
    <submittedName>
        <fullName evidence="1">Uncharacterized protein</fullName>
    </submittedName>
</protein>